<evidence type="ECO:0000256" key="4">
    <source>
        <dbReference type="ARBA" id="ARBA00022840"/>
    </source>
</evidence>
<reference evidence="5" key="1">
    <citation type="submission" date="2021-12" db="EMBL/GenBank/DDBJ databases">
        <authorList>
            <person name="King R."/>
        </authorList>
    </citation>
    <scope>NUCLEOTIDE SEQUENCE</scope>
</reference>
<dbReference type="SUPFAM" id="SSF57667">
    <property type="entry name" value="beta-beta-alpha zinc fingers"/>
    <property type="match status" value="1"/>
</dbReference>
<evidence type="ECO:0000313" key="5">
    <source>
        <dbReference type="EMBL" id="CAH2981141.1"/>
    </source>
</evidence>
<dbReference type="HAMAP" id="MF_00185">
    <property type="entry name" value="IPP_trans"/>
    <property type="match status" value="1"/>
</dbReference>
<protein>
    <recommendedName>
        <fullName evidence="7">U1-type domain-containing protein</fullName>
    </recommendedName>
</protein>
<dbReference type="PANTHER" id="PTHR11088">
    <property type="entry name" value="TRNA DIMETHYLALLYLTRANSFERASE"/>
    <property type="match status" value="1"/>
</dbReference>
<dbReference type="InterPro" id="IPR036236">
    <property type="entry name" value="Znf_C2H2_sf"/>
</dbReference>
<evidence type="ECO:0000313" key="6">
    <source>
        <dbReference type="Proteomes" id="UP001153292"/>
    </source>
</evidence>
<dbReference type="InterPro" id="IPR039657">
    <property type="entry name" value="Dimethylallyltransferase"/>
</dbReference>
<dbReference type="SUPFAM" id="SSF52540">
    <property type="entry name" value="P-loop containing nucleoside triphosphate hydrolases"/>
    <property type="match status" value="1"/>
</dbReference>
<keyword evidence="6" id="KW-1185">Reference proteome</keyword>
<keyword evidence="2" id="KW-0808">Transferase</keyword>
<dbReference type="InterPro" id="IPR018022">
    <property type="entry name" value="IPT"/>
</dbReference>
<comment type="similarity">
    <text evidence="1">Belongs to the IPP transferase family.</text>
</comment>
<name>A0ABN8LAI8_CHISP</name>
<organism evidence="5 6">
    <name type="scientific">Chilo suppressalis</name>
    <name type="common">Asiatic rice borer moth</name>
    <dbReference type="NCBI Taxonomy" id="168631"/>
    <lineage>
        <taxon>Eukaryota</taxon>
        <taxon>Metazoa</taxon>
        <taxon>Ecdysozoa</taxon>
        <taxon>Arthropoda</taxon>
        <taxon>Hexapoda</taxon>
        <taxon>Insecta</taxon>
        <taxon>Pterygota</taxon>
        <taxon>Neoptera</taxon>
        <taxon>Endopterygota</taxon>
        <taxon>Lepidoptera</taxon>
        <taxon>Glossata</taxon>
        <taxon>Ditrysia</taxon>
        <taxon>Pyraloidea</taxon>
        <taxon>Crambidae</taxon>
        <taxon>Crambinae</taxon>
        <taxon>Chilo</taxon>
    </lineage>
</organism>
<dbReference type="Gene3D" id="3.40.50.300">
    <property type="entry name" value="P-loop containing nucleotide triphosphate hydrolases"/>
    <property type="match status" value="1"/>
</dbReference>
<evidence type="ECO:0000256" key="2">
    <source>
        <dbReference type="ARBA" id="ARBA00022679"/>
    </source>
</evidence>
<dbReference type="Pfam" id="PF01715">
    <property type="entry name" value="IPPT"/>
    <property type="match status" value="2"/>
</dbReference>
<dbReference type="Proteomes" id="UP001153292">
    <property type="component" value="Chromosome 12"/>
</dbReference>
<dbReference type="InterPro" id="IPR027417">
    <property type="entry name" value="P-loop_NTPase"/>
</dbReference>
<evidence type="ECO:0000256" key="1">
    <source>
        <dbReference type="ARBA" id="ARBA00005842"/>
    </source>
</evidence>
<dbReference type="EMBL" id="OU963905">
    <property type="protein sequence ID" value="CAH2981141.1"/>
    <property type="molecule type" value="Genomic_DNA"/>
</dbReference>
<dbReference type="Gene3D" id="3.30.160.60">
    <property type="entry name" value="Classic Zinc Finger"/>
    <property type="match status" value="1"/>
</dbReference>
<accession>A0ABN8LAI8</accession>
<keyword evidence="4" id="KW-0067">ATP-binding</keyword>
<proteinExistence type="inferred from homology"/>
<gene>
    <name evidence="5" type="ORF">CHILSU_LOCUS1717</name>
</gene>
<evidence type="ECO:0008006" key="7">
    <source>
        <dbReference type="Google" id="ProtNLM"/>
    </source>
</evidence>
<dbReference type="Gene3D" id="1.10.20.140">
    <property type="match status" value="1"/>
</dbReference>
<keyword evidence="3" id="KW-0547">Nucleotide-binding</keyword>
<sequence>MPKMPLILPVFHSVKRNVANFITSKYQNKSEVRASLKERMALRSVMSSKIPLIVILGATGTGKTKLGVELAQRYGTEIISADSMQIYKGLDVVTAKASQQERATATHHLLDILEPHQMFTVVDFRNRALKIIDNLTEQGKIPIVVGGTNYYIESIVYKILVEDMQDAEALLWDKSRRKRDFDEVEYTEHETISKKRNNQTKDPVSLDTQMQTSTINAEDNTGKLDINDERTKEKLKEDVDNESKFTNEEIHQKLKSFDPVMASRLHPNNRRKVLRSIEVWLKTGRLHSEILAEQKLSEGQLRRPGATIILWLKCEQSVHDLRLNSRVDTMLEEGLIAELLDFHERHNKHRIQEGKSPDYTKGVFQTLGFKEFHDYLMLTEEERNSEEGKKLLEVSIENMRIGTRRYARRQNKMIRGRFLEHPSRELPAIYELDTTDLTKWNEEVKKKAVHIIDSYIKGIACDFEPLKCTVDEEKKNIDGNSRNYCEVCNRLILGDRTYEIHLQSNRHKKVLKLKKKLEEK</sequence>
<dbReference type="PANTHER" id="PTHR11088:SF89">
    <property type="entry name" value="TRNA DIMETHYLALLYLTRANSFERASE"/>
    <property type="match status" value="1"/>
</dbReference>
<evidence type="ECO:0000256" key="3">
    <source>
        <dbReference type="ARBA" id="ARBA00022741"/>
    </source>
</evidence>